<dbReference type="InterPro" id="IPR036938">
    <property type="entry name" value="PAP2/HPO_sf"/>
</dbReference>
<dbReference type="PANTHER" id="PTHR14969">
    <property type="entry name" value="SPHINGOSINE-1-PHOSPHATE PHOSPHOHYDROLASE"/>
    <property type="match status" value="1"/>
</dbReference>
<dbReference type="EMBL" id="LGCM01000028">
    <property type="protein sequence ID" value="KPL84853.1"/>
    <property type="molecule type" value="Genomic_DNA"/>
</dbReference>
<keyword evidence="1" id="KW-0472">Membrane</keyword>
<keyword evidence="4" id="KW-1185">Reference proteome</keyword>
<evidence type="ECO:0000313" key="4">
    <source>
        <dbReference type="Proteomes" id="UP000050501"/>
    </source>
</evidence>
<name>A0A0P6XXC4_9CHLR</name>
<feature type="transmembrane region" description="Helical" evidence="1">
    <location>
        <begin position="231"/>
        <end position="250"/>
    </location>
</feature>
<dbReference type="RefSeq" id="WP_062418734.1">
    <property type="nucleotide sequence ID" value="NZ_DF967974.1"/>
</dbReference>
<dbReference type="SUPFAM" id="SSF48317">
    <property type="entry name" value="Acid phosphatase/Vanadium-dependent haloperoxidase"/>
    <property type="match status" value="1"/>
</dbReference>
<comment type="caution">
    <text evidence="3">The sequence shown here is derived from an EMBL/GenBank/DDBJ whole genome shotgun (WGS) entry which is preliminary data.</text>
</comment>
<sequence>MDLWLQLEAQVNVFLQSLGAWLTIPMSALTFLGNEEFFLLAMPFLFWCVNASLGFRIGVMLMLSNAVNAFFKVLFRSPRPYWIEPRVTAYTAETSFGVPSGHSQNSASLWGLAAAKINRRWVWVVFSLVVFGVGLSRLYLGVHFVRDVLLGWILGALLVIAFTRWEKAVCDWLRPQSLQRWVLLSAAAALVLLLLMQLPIALLSPGGYPAEWAQAALLAAPEKPITPFERSGSFTIAGTFFGMTAGYAFLLKHKGGFDASGLWWKKALRYLLGSGVLLALWFGLGQVFPRGEDLISYILRFLRYTLIGVWVSALAPILFMRFGLASPILRPESTQKT</sequence>
<proteinExistence type="predicted"/>
<feature type="transmembrane region" description="Helical" evidence="1">
    <location>
        <begin position="121"/>
        <end position="142"/>
    </location>
</feature>
<feature type="transmembrane region" description="Helical" evidence="1">
    <location>
        <begin position="44"/>
        <end position="71"/>
    </location>
</feature>
<evidence type="ECO:0000313" key="3">
    <source>
        <dbReference type="EMBL" id="KPL84853.1"/>
    </source>
</evidence>
<keyword evidence="1" id="KW-0812">Transmembrane</keyword>
<feature type="domain" description="Phosphatidic acid phosphatase type 2/haloperoxidase" evidence="2">
    <location>
        <begin position="55"/>
        <end position="163"/>
    </location>
</feature>
<dbReference type="SMART" id="SM00014">
    <property type="entry name" value="acidPPc"/>
    <property type="match status" value="1"/>
</dbReference>
<feature type="transmembrane region" description="Helical" evidence="1">
    <location>
        <begin position="301"/>
        <end position="320"/>
    </location>
</feature>
<organism evidence="3 4">
    <name type="scientific">Levilinea saccharolytica</name>
    <dbReference type="NCBI Taxonomy" id="229921"/>
    <lineage>
        <taxon>Bacteria</taxon>
        <taxon>Bacillati</taxon>
        <taxon>Chloroflexota</taxon>
        <taxon>Anaerolineae</taxon>
        <taxon>Anaerolineales</taxon>
        <taxon>Anaerolineaceae</taxon>
        <taxon>Levilinea</taxon>
    </lineage>
</organism>
<feature type="transmembrane region" description="Helical" evidence="1">
    <location>
        <begin position="181"/>
        <end position="202"/>
    </location>
</feature>
<dbReference type="Pfam" id="PF01569">
    <property type="entry name" value="PAP2"/>
    <property type="match status" value="1"/>
</dbReference>
<evidence type="ECO:0000259" key="2">
    <source>
        <dbReference type="SMART" id="SM00014"/>
    </source>
</evidence>
<evidence type="ECO:0000256" key="1">
    <source>
        <dbReference type="SAM" id="Phobius"/>
    </source>
</evidence>
<reference evidence="3 4" key="1">
    <citation type="submission" date="2015-07" db="EMBL/GenBank/DDBJ databases">
        <title>Genome sequence of Levilinea saccharolytica DSM 16555.</title>
        <authorList>
            <person name="Hemp J."/>
            <person name="Ward L.M."/>
            <person name="Pace L.A."/>
            <person name="Fischer W.W."/>
        </authorList>
    </citation>
    <scope>NUCLEOTIDE SEQUENCE [LARGE SCALE GENOMIC DNA]</scope>
    <source>
        <strain evidence="3 4">KIBI-1</strain>
    </source>
</reference>
<gene>
    <name evidence="3" type="ORF">ADN01_07180</name>
</gene>
<dbReference type="OrthoDB" id="9789113at2"/>
<dbReference type="STRING" id="229921.ADN01_07180"/>
<dbReference type="AlphaFoldDB" id="A0A0P6XXC4"/>
<dbReference type="InterPro" id="IPR000326">
    <property type="entry name" value="PAP2/HPO"/>
</dbReference>
<feature type="transmembrane region" description="Helical" evidence="1">
    <location>
        <begin position="12"/>
        <end position="32"/>
    </location>
</feature>
<protein>
    <recommendedName>
        <fullName evidence="2">Phosphatidic acid phosphatase type 2/haloperoxidase domain-containing protein</fullName>
    </recommendedName>
</protein>
<dbReference type="PANTHER" id="PTHR14969:SF13">
    <property type="entry name" value="AT30094P"/>
    <property type="match status" value="1"/>
</dbReference>
<feature type="transmembrane region" description="Helical" evidence="1">
    <location>
        <begin position="270"/>
        <end position="289"/>
    </location>
</feature>
<dbReference type="Proteomes" id="UP000050501">
    <property type="component" value="Unassembled WGS sequence"/>
</dbReference>
<dbReference type="Gene3D" id="1.20.144.10">
    <property type="entry name" value="Phosphatidic acid phosphatase type 2/haloperoxidase"/>
    <property type="match status" value="1"/>
</dbReference>
<keyword evidence="1" id="KW-1133">Transmembrane helix</keyword>
<accession>A0A0P6XXC4</accession>
<feature type="transmembrane region" description="Helical" evidence="1">
    <location>
        <begin position="148"/>
        <end position="165"/>
    </location>
</feature>